<feature type="region of interest" description="Disordered" evidence="1">
    <location>
        <begin position="379"/>
        <end position="428"/>
    </location>
</feature>
<reference evidence="3" key="1">
    <citation type="journal article" date="2017" name="Nat. Ecol. Evol.">
        <title>Genome expansion and lineage-specific genetic innovations in the forest pathogenic fungi Armillaria.</title>
        <authorList>
            <person name="Sipos G."/>
            <person name="Prasanna A.N."/>
            <person name="Walter M.C."/>
            <person name="O'Connor E."/>
            <person name="Balint B."/>
            <person name="Krizsan K."/>
            <person name="Kiss B."/>
            <person name="Hess J."/>
            <person name="Varga T."/>
            <person name="Slot J."/>
            <person name="Riley R."/>
            <person name="Boka B."/>
            <person name="Rigling D."/>
            <person name="Barry K."/>
            <person name="Lee J."/>
            <person name="Mihaltcheva S."/>
            <person name="LaButti K."/>
            <person name="Lipzen A."/>
            <person name="Waldron R."/>
            <person name="Moloney N.M."/>
            <person name="Sperisen C."/>
            <person name="Kredics L."/>
            <person name="Vagvoelgyi C."/>
            <person name="Patrignani A."/>
            <person name="Fitzpatrick D."/>
            <person name="Nagy I."/>
            <person name="Doyle S."/>
            <person name="Anderson J.B."/>
            <person name="Grigoriev I.V."/>
            <person name="Gueldener U."/>
            <person name="Muensterkoetter M."/>
            <person name="Nagy L.G."/>
        </authorList>
    </citation>
    <scope>NUCLEOTIDE SEQUENCE [LARGE SCALE GENOMIC DNA]</scope>
    <source>
        <strain evidence="3">C18/9</strain>
    </source>
</reference>
<feature type="region of interest" description="Disordered" evidence="1">
    <location>
        <begin position="217"/>
        <end position="239"/>
    </location>
</feature>
<dbReference type="EMBL" id="FUEG01000002">
    <property type="protein sequence ID" value="SJK99385.1"/>
    <property type="molecule type" value="Genomic_DNA"/>
</dbReference>
<evidence type="ECO:0000313" key="2">
    <source>
        <dbReference type="EMBL" id="SJK99385.1"/>
    </source>
</evidence>
<feature type="region of interest" description="Disordered" evidence="1">
    <location>
        <begin position="278"/>
        <end position="308"/>
    </location>
</feature>
<evidence type="ECO:0000256" key="1">
    <source>
        <dbReference type="SAM" id="MobiDB-lite"/>
    </source>
</evidence>
<sequence length="484" mass="54623">MQTDYDVSCASQNAPPLDPLSSPPTMSFPTSNPDHLWNEWARNQPTPQPGGRPIIRTPLMNFPCETRPQGQAMFQKPPLPPIQPRRPRTMGGTYGVGSVLLPQMTHSPFTPRTLDVPTLRTPRPRYRLSSLSRPFAILALPVQYGLAPPFARPPSSYIPPLPLESAPPPTLLPTQTRTATLIPPIMEETNLSPNERMTTPSMHMEGTTSGQNLAPLTKSSSAPIAPRFGSSDGSTLSNKALSTPRMSEYQWATTSPSPASPHFHDVEETLPWRPEYLPTETEQSAQPPLGIQYRTPTPEPRQNNASWSTTYSHWPSLRETASTWTAPPEFSGDYRGYTPVPVTSFYNALFPLPDSPNWEYQHPTNYPLHPRRIQGYRPLQYGTHPFAGQDPPEPPDNEQAGGSNNPPQPTREEQLEKARLQSQVNRNEYDLLRRQMEAARDKMTRHDMIWDFAQPPDDDNKGKKPEWGRPFVLNYRRPLHEWED</sequence>
<protein>
    <submittedName>
        <fullName evidence="2">Uncharacterized protein</fullName>
    </submittedName>
</protein>
<name>A0A284QSE3_ARMOS</name>
<dbReference type="AlphaFoldDB" id="A0A284QSE3"/>
<keyword evidence="3" id="KW-1185">Reference proteome</keyword>
<accession>A0A284QSE3</accession>
<evidence type="ECO:0000313" key="3">
    <source>
        <dbReference type="Proteomes" id="UP000219338"/>
    </source>
</evidence>
<feature type="compositionally biased region" description="Basic and acidic residues" evidence="1">
    <location>
        <begin position="410"/>
        <end position="419"/>
    </location>
</feature>
<proteinExistence type="predicted"/>
<feature type="compositionally biased region" description="Polar residues" evidence="1">
    <location>
        <begin position="23"/>
        <end position="33"/>
    </location>
</feature>
<dbReference type="Proteomes" id="UP000219338">
    <property type="component" value="Unassembled WGS sequence"/>
</dbReference>
<organism evidence="2 3">
    <name type="scientific">Armillaria ostoyae</name>
    <name type="common">Armillaria root rot fungus</name>
    <dbReference type="NCBI Taxonomy" id="47428"/>
    <lineage>
        <taxon>Eukaryota</taxon>
        <taxon>Fungi</taxon>
        <taxon>Dikarya</taxon>
        <taxon>Basidiomycota</taxon>
        <taxon>Agaricomycotina</taxon>
        <taxon>Agaricomycetes</taxon>
        <taxon>Agaricomycetidae</taxon>
        <taxon>Agaricales</taxon>
        <taxon>Marasmiineae</taxon>
        <taxon>Physalacriaceae</taxon>
        <taxon>Armillaria</taxon>
    </lineage>
</organism>
<feature type="compositionally biased region" description="Polar residues" evidence="1">
    <location>
        <begin position="1"/>
        <end position="14"/>
    </location>
</feature>
<gene>
    <name evidence="2" type="ORF">ARMOST_02681</name>
</gene>
<feature type="region of interest" description="Disordered" evidence="1">
    <location>
        <begin position="1"/>
        <end position="38"/>
    </location>
</feature>